<evidence type="ECO:0000313" key="9">
    <source>
        <dbReference type="EMBL" id="OGM47191.1"/>
    </source>
</evidence>
<dbReference type="GO" id="GO:0016020">
    <property type="term" value="C:membrane"/>
    <property type="evidence" value="ECO:0007669"/>
    <property type="project" value="UniProtKB-SubCell"/>
</dbReference>
<feature type="transmembrane region" description="Helical" evidence="6">
    <location>
        <begin position="194"/>
        <end position="215"/>
    </location>
</feature>
<dbReference type="RefSeq" id="XP_022390908.1">
    <property type="nucleotide sequence ID" value="XM_022531031.1"/>
</dbReference>
<dbReference type="InterPro" id="IPR049326">
    <property type="entry name" value="Rhodopsin_dom_fungi"/>
</dbReference>
<reference evidence="9 10" key="1">
    <citation type="journal article" date="2016" name="Genome Biol. Evol.">
        <title>Draft genome sequence of an aflatoxigenic Aspergillus species, A. bombycis.</title>
        <authorList>
            <person name="Moore G.G."/>
            <person name="Mack B.M."/>
            <person name="Beltz S.B."/>
            <person name="Gilbert M.K."/>
        </authorList>
    </citation>
    <scope>NUCLEOTIDE SEQUENCE [LARGE SCALE GENOMIC DNA]</scope>
    <source>
        <strain evidence="10">NRRL 26010</strain>
    </source>
</reference>
<evidence type="ECO:0000256" key="5">
    <source>
        <dbReference type="ARBA" id="ARBA00038359"/>
    </source>
</evidence>
<comment type="caution">
    <text evidence="9">The sequence shown here is derived from an EMBL/GenBank/DDBJ whole genome shotgun (WGS) entry which is preliminary data.</text>
</comment>
<dbReference type="PANTHER" id="PTHR33048:SF141">
    <property type="entry name" value="INTEGRAL MEMBRANE PROTEIN-RELATED"/>
    <property type="match status" value="1"/>
</dbReference>
<protein>
    <submittedName>
        <fullName evidence="9">Integral membrane protein</fullName>
    </submittedName>
</protein>
<keyword evidence="10" id="KW-1185">Reference proteome</keyword>
<keyword evidence="2 6" id="KW-0812">Transmembrane</keyword>
<dbReference type="EMBL" id="LYCR01000025">
    <property type="protein sequence ID" value="OGM47191.1"/>
    <property type="molecule type" value="Genomic_DNA"/>
</dbReference>
<keyword evidence="7" id="KW-0732">Signal</keyword>
<dbReference type="Pfam" id="PF20684">
    <property type="entry name" value="Fung_rhodopsin"/>
    <property type="match status" value="1"/>
</dbReference>
<feature type="signal peptide" evidence="7">
    <location>
        <begin position="1"/>
        <end position="19"/>
    </location>
</feature>
<evidence type="ECO:0000259" key="8">
    <source>
        <dbReference type="Pfam" id="PF20684"/>
    </source>
</evidence>
<feature type="transmembrane region" description="Helical" evidence="6">
    <location>
        <begin position="271"/>
        <end position="294"/>
    </location>
</feature>
<feature type="transmembrane region" description="Helical" evidence="6">
    <location>
        <begin position="115"/>
        <end position="132"/>
    </location>
</feature>
<evidence type="ECO:0000256" key="1">
    <source>
        <dbReference type="ARBA" id="ARBA00004141"/>
    </source>
</evidence>
<feature type="transmembrane region" description="Helical" evidence="6">
    <location>
        <begin position="306"/>
        <end position="328"/>
    </location>
</feature>
<comment type="subcellular location">
    <subcellularLocation>
        <location evidence="1">Membrane</location>
        <topology evidence="1">Multi-pass membrane protein</topology>
    </subcellularLocation>
</comment>
<dbReference type="GeneID" id="34447291"/>
<dbReference type="STRING" id="109264.A0A1F8A657"/>
<dbReference type="PANTHER" id="PTHR33048">
    <property type="entry name" value="PTH11-LIKE INTEGRAL MEMBRANE PROTEIN (AFU_ORTHOLOGUE AFUA_5G11245)"/>
    <property type="match status" value="1"/>
</dbReference>
<evidence type="ECO:0000256" key="4">
    <source>
        <dbReference type="ARBA" id="ARBA00023136"/>
    </source>
</evidence>
<gene>
    <name evidence="9" type="ORF">ABOM_003901</name>
</gene>
<keyword evidence="3 6" id="KW-1133">Transmembrane helix</keyword>
<name>A0A1F8A657_9EURO</name>
<evidence type="ECO:0000256" key="3">
    <source>
        <dbReference type="ARBA" id="ARBA00022989"/>
    </source>
</evidence>
<feature type="domain" description="Rhodopsin" evidence="8">
    <location>
        <begin position="129"/>
        <end position="368"/>
    </location>
</feature>
<comment type="similarity">
    <text evidence="5">Belongs to the SAT4 family.</text>
</comment>
<dbReference type="InterPro" id="IPR052337">
    <property type="entry name" value="SAT4-like"/>
</dbReference>
<sequence>MKVYQIVLSLLALGVGLHAADPDPNEFPSSAISCMHQLFQGEWNSTTYLCADEARQTTLVDCVARNGTTKEEFSESSADLMGRFERLTIDSHAAIDRRILQYHTPPRPPLIEGSTLAPLILATFFFTIRIAAKSFNLGGGWGLDDLTIIISYVMGVTMFVLNIYMIKYGFGKNIWDIPFDDITQFYKYFQGLAVMYKIQISLAKISVCLFLLRIFQSRMFRTLAYTLIGINASIGITWALVDGLRCTPVHLAWDGWKNEDPGTCIDFIDAILGNCLVNIIVDAIMVLMPVYEVSKLQLPLYKKLSVGLMFVMGSVLTVIGIIRVVVFWNNRWGQNQTAGIYPLIHWSVIESQVAIICACLPSSRALLNHFFPGVFSGSTKRTYATGPSHWYAKGQSNGQSKINKSVSYTVRYSSSSQRDDSNSVVQLVDLDPKPPHY</sequence>
<dbReference type="OrthoDB" id="2496787at2759"/>
<evidence type="ECO:0000313" key="10">
    <source>
        <dbReference type="Proteomes" id="UP000179179"/>
    </source>
</evidence>
<organism evidence="9 10">
    <name type="scientific">Aspergillus bombycis</name>
    <dbReference type="NCBI Taxonomy" id="109264"/>
    <lineage>
        <taxon>Eukaryota</taxon>
        <taxon>Fungi</taxon>
        <taxon>Dikarya</taxon>
        <taxon>Ascomycota</taxon>
        <taxon>Pezizomycotina</taxon>
        <taxon>Eurotiomycetes</taxon>
        <taxon>Eurotiomycetidae</taxon>
        <taxon>Eurotiales</taxon>
        <taxon>Aspergillaceae</taxon>
        <taxon>Aspergillus</taxon>
    </lineage>
</organism>
<keyword evidence="4 6" id="KW-0472">Membrane</keyword>
<evidence type="ECO:0000256" key="2">
    <source>
        <dbReference type="ARBA" id="ARBA00022692"/>
    </source>
</evidence>
<dbReference type="Proteomes" id="UP000179179">
    <property type="component" value="Unassembled WGS sequence"/>
</dbReference>
<evidence type="ECO:0000256" key="6">
    <source>
        <dbReference type="SAM" id="Phobius"/>
    </source>
</evidence>
<proteinExistence type="inferred from homology"/>
<feature type="transmembrane region" description="Helical" evidence="6">
    <location>
        <begin position="222"/>
        <end position="241"/>
    </location>
</feature>
<evidence type="ECO:0000256" key="7">
    <source>
        <dbReference type="SAM" id="SignalP"/>
    </source>
</evidence>
<dbReference type="AlphaFoldDB" id="A0A1F8A657"/>
<feature type="chain" id="PRO_5009534507" evidence="7">
    <location>
        <begin position="20"/>
        <end position="437"/>
    </location>
</feature>
<accession>A0A1F8A657</accession>
<feature type="transmembrane region" description="Helical" evidence="6">
    <location>
        <begin position="144"/>
        <end position="166"/>
    </location>
</feature>